<dbReference type="OrthoDB" id="9806643at2"/>
<dbReference type="KEGG" id="fwa:DCMF_16710"/>
<dbReference type="GO" id="GO:0005737">
    <property type="term" value="C:cytoplasm"/>
    <property type="evidence" value="ECO:0007669"/>
    <property type="project" value="UniProtKB-SubCell"/>
</dbReference>
<dbReference type="Gene3D" id="3.40.1280.10">
    <property type="match status" value="1"/>
</dbReference>
<name>A0A3G1KUV0_FORW1</name>
<evidence type="ECO:0000256" key="7">
    <source>
        <dbReference type="HAMAP-Rule" id="MF_00658"/>
    </source>
</evidence>
<gene>
    <name evidence="7" type="primary">rlmH</name>
    <name evidence="8" type="ORF">DCMF_16710</name>
</gene>
<evidence type="ECO:0000256" key="5">
    <source>
        <dbReference type="ARBA" id="ARBA00022691"/>
    </source>
</evidence>
<evidence type="ECO:0000256" key="1">
    <source>
        <dbReference type="ARBA" id="ARBA00022490"/>
    </source>
</evidence>
<dbReference type="EMBL" id="CP017634">
    <property type="protein sequence ID" value="ATW26190.1"/>
    <property type="molecule type" value="Genomic_DNA"/>
</dbReference>
<keyword evidence="9" id="KW-1185">Reference proteome</keyword>
<evidence type="ECO:0000313" key="9">
    <source>
        <dbReference type="Proteomes" id="UP000323521"/>
    </source>
</evidence>
<keyword evidence="1 7" id="KW-0963">Cytoplasm</keyword>
<dbReference type="SUPFAM" id="SSF75217">
    <property type="entry name" value="alpha/beta knot"/>
    <property type="match status" value="1"/>
</dbReference>
<protein>
    <recommendedName>
        <fullName evidence="7">Ribosomal RNA large subunit methyltransferase H</fullName>
        <ecNumber evidence="7">2.1.1.177</ecNumber>
    </recommendedName>
    <alternativeName>
        <fullName evidence="7">23S rRNA (pseudouridine1915-N3)-methyltransferase</fullName>
    </alternativeName>
    <alternativeName>
        <fullName evidence="7">23S rRNA m3Psi1915 methyltransferase</fullName>
    </alternativeName>
    <alternativeName>
        <fullName evidence="7">rRNA (pseudouridine-N3-)-methyltransferase RlmH</fullName>
    </alternativeName>
</protein>
<keyword evidence="3 7" id="KW-0489">Methyltransferase</keyword>
<comment type="similarity">
    <text evidence="6 7">Belongs to the RNA methyltransferase RlmH family.</text>
</comment>
<dbReference type="Pfam" id="PF02590">
    <property type="entry name" value="SPOUT_MTase"/>
    <property type="match status" value="1"/>
</dbReference>
<dbReference type="InterPro" id="IPR029028">
    <property type="entry name" value="Alpha/beta_knot_MTases"/>
</dbReference>
<keyword evidence="5 7" id="KW-0949">S-adenosyl-L-methionine</keyword>
<dbReference type="RefSeq" id="WP_148135473.1">
    <property type="nucleotide sequence ID" value="NZ_CP017634.1"/>
</dbReference>
<evidence type="ECO:0000256" key="4">
    <source>
        <dbReference type="ARBA" id="ARBA00022679"/>
    </source>
</evidence>
<feature type="binding site" evidence="7">
    <location>
        <begin position="127"/>
        <end position="132"/>
    </location>
    <ligand>
        <name>S-adenosyl-L-methionine</name>
        <dbReference type="ChEBI" id="CHEBI:59789"/>
    </ligand>
</feature>
<evidence type="ECO:0000256" key="3">
    <source>
        <dbReference type="ARBA" id="ARBA00022603"/>
    </source>
</evidence>
<dbReference type="HAMAP" id="MF_00658">
    <property type="entry name" value="23SrRNA_methyltr_H"/>
    <property type="match status" value="1"/>
</dbReference>
<dbReference type="Proteomes" id="UP000323521">
    <property type="component" value="Chromosome"/>
</dbReference>
<keyword evidence="2 7" id="KW-0698">rRNA processing</keyword>
<feature type="binding site" evidence="7">
    <location>
        <position position="76"/>
    </location>
    <ligand>
        <name>S-adenosyl-L-methionine</name>
        <dbReference type="ChEBI" id="CHEBI:59789"/>
    </ligand>
</feature>
<reference evidence="8 9" key="1">
    <citation type="submission" date="2016-10" db="EMBL/GenBank/DDBJ databases">
        <title>Complete Genome Sequence of Peptococcaceae strain DCMF.</title>
        <authorList>
            <person name="Edwards R.J."/>
            <person name="Holland S.I."/>
            <person name="Deshpande N.P."/>
            <person name="Wong Y.K."/>
            <person name="Ertan H."/>
            <person name="Manefield M."/>
            <person name="Russell T.L."/>
            <person name="Lee M.J."/>
        </authorList>
    </citation>
    <scope>NUCLEOTIDE SEQUENCE [LARGE SCALE GENOMIC DNA]</scope>
    <source>
        <strain evidence="8 9">DCMF</strain>
    </source>
</reference>
<dbReference type="PIRSF" id="PIRSF004505">
    <property type="entry name" value="MT_bac"/>
    <property type="match status" value="1"/>
</dbReference>
<accession>A0A3G1KUV0</accession>
<comment type="catalytic activity">
    <reaction evidence="7">
        <text>pseudouridine(1915) in 23S rRNA + S-adenosyl-L-methionine = N(3)-methylpseudouridine(1915) in 23S rRNA + S-adenosyl-L-homocysteine + H(+)</text>
        <dbReference type="Rhea" id="RHEA:42752"/>
        <dbReference type="Rhea" id="RHEA-COMP:10221"/>
        <dbReference type="Rhea" id="RHEA-COMP:10222"/>
        <dbReference type="ChEBI" id="CHEBI:15378"/>
        <dbReference type="ChEBI" id="CHEBI:57856"/>
        <dbReference type="ChEBI" id="CHEBI:59789"/>
        <dbReference type="ChEBI" id="CHEBI:65314"/>
        <dbReference type="ChEBI" id="CHEBI:74486"/>
        <dbReference type="EC" id="2.1.1.177"/>
    </reaction>
</comment>
<dbReference type="NCBIfam" id="TIGR00246">
    <property type="entry name" value="tRNA_RlmH_YbeA"/>
    <property type="match status" value="1"/>
</dbReference>
<dbReference type="PANTHER" id="PTHR33603:SF1">
    <property type="entry name" value="RIBOSOMAL RNA LARGE SUBUNIT METHYLTRANSFERASE H"/>
    <property type="match status" value="1"/>
</dbReference>
<dbReference type="NCBIfam" id="NF000985">
    <property type="entry name" value="PRK00103.1-3"/>
    <property type="match status" value="1"/>
</dbReference>
<dbReference type="PANTHER" id="PTHR33603">
    <property type="entry name" value="METHYLTRANSFERASE"/>
    <property type="match status" value="1"/>
</dbReference>
<dbReference type="InterPro" id="IPR029026">
    <property type="entry name" value="tRNA_m1G_MTases_N"/>
</dbReference>
<comment type="subunit">
    <text evidence="7">Homodimer.</text>
</comment>
<comment type="subcellular location">
    <subcellularLocation>
        <location evidence="7">Cytoplasm</location>
    </subcellularLocation>
</comment>
<dbReference type="AlphaFoldDB" id="A0A3G1KUV0"/>
<feature type="binding site" evidence="7">
    <location>
        <position position="108"/>
    </location>
    <ligand>
        <name>S-adenosyl-L-methionine</name>
        <dbReference type="ChEBI" id="CHEBI:59789"/>
    </ligand>
</feature>
<dbReference type="EC" id="2.1.1.177" evidence="7"/>
<keyword evidence="4 7" id="KW-0808">Transferase</keyword>
<evidence type="ECO:0000256" key="6">
    <source>
        <dbReference type="ARBA" id="ARBA00038303"/>
    </source>
</evidence>
<dbReference type="GO" id="GO:0070038">
    <property type="term" value="F:rRNA (pseudouridine-N3-)-methyltransferase activity"/>
    <property type="evidence" value="ECO:0007669"/>
    <property type="project" value="UniProtKB-UniRule"/>
</dbReference>
<dbReference type="CDD" id="cd18081">
    <property type="entry name" value="RlmH-like"/>
    <property type="match status" value="1"/>
</dbReference>
<organism evidence="8 9">
    <name type="scientific">Formimonas warabiya</name>
    <dbReference type="NCBI Taxonomy" id="1761012"/>
    <lineage>
        <taxon>Bacteria</taxon>
        <taxon>Bacillati</taxon>
        <taxon>Bacillota</taxon>
        <taxon>Clostridia</taxon>
        <taxon>Eubacteriales</taxon>
        <taxon>Peptococcaceae</taxon>
        <taxon>Candidatus Formimonas</taxon>
    </lineage>
</organism>
<evidence type="ECO:0000313" key="8">
    <source>
        <dbReference type="EMBL" id="ATW26190.1"/>
    </source>
</evidence>
<evidence type="ECO:0000256" key="2">
    <source>
        <dbReference type="ARBA" id="ARBA00022552"/>
    </source>
</evidence>
<dbReference type="InterPro" id="IPR003742">
    <property type="entry name" value="RlmH-like"/>
</dbReference>
<comment type="function">
    <text evidence="7">Specifically methylates the pseudouridine at position 1915 (m3Psi1915) in 23S rRNA.</text>
</comment>
<sequence>MNIRIIAVGKLKEKYLTEGIHEYIKRISPHAKVEITEVPDEKTQDHPSETELKIIKDKEGEKISRYLKEGTYLIALDIRGKNLSSEEMAAMLQDLGVKGKSDLTFLIGGSVGLADHLLNKAGFRLSFGRMTFPHQLMRLILLEQVYRAFKINMGHPYHK</sequence>
<proteinExistence type="inferred from homology"/>